<evidence type="ECO:0000256" key="1">
    <source>
        <dbReference type="SAM" id="MobiDB-lite"/>
    </source>
</evidence>
<organism evidence="2 3">
    <name type="scientific">Stylosanthes scabra</name>
    <dbReference type="NCBI Taxonomy" id="79078"/>
    <lineage>
        <taxon>Eukaryota</taxon>
        <taxon>Viridiplantae</taxon>
        <taxon>Streptophyta</taxon>
        <taxon>Embryophyta</taxon>
        <taxon>Tracheophyta</taxon>
        <taxon>Spermatophyta</taxon>
        <taxon>Magnoliopsida</taxon>
        <taxon>eudicotyledons</taxon>
        <taxon>Gunneridae</taxon>
        <taxon>Pentapetalae</taxon>
        <taxon>rosids</taxon>
        <taxon>fabids</taxon>
        <taxon>Fabales</taxon>
        <taxon>Fabaceae</taxon>
        <taxon>Papilionoideae</taxon>
        <taxon>50 kb inversion clade</taxon>
        <taxon>dalbergioids sensu lato</taxon>
        <taxon>Dalbergieae</taxon>
        <taxon>Pterocarpus clade</taxon>
        <taxon>Stylosanthes</taxon>
    </lineage>
</organism>
<comment type="caution">
    <text evidence="2">The sequence shown here is derived from an EMBL/GenBank/DDBJ whole genome shotgun (WGS) entry which is preliminary data.</text>
</comment>
<dbReference type="Proteomes" id="UP001341840">
    <property type="component" value="Unassembled WGS sequence"/>
</dbReference>
<reference evidence="2 3" key="1">
    <citation type="journal article" date="2023" name="Plants (Basel)">
        <title>Bridging the Gap: Combining Genomics and Transcriptomics Approaches to Understand Stylosanthes scabra, an Orphan Legume from the Brazilian Caatinga.</title>
        <authorList>
            <person name="Ferreira-Neto J.R.C."/>
            <person name="da Silva M.D."/>
            <person name="Binneck E."/>
            <person name="de Melo N.F."/>
            <person name="da Silva R.H."/>
            <person name="de Melo A.L.T.M."/>
            <person name="Pandolfi V."/>
            <person name="Bustamante F.O."/>
            <person name="Brasileiro-Vidal A.C."/>
            <person name="Benko-Iseppon A.M."/>
        </authorList>
    </citation>
    <scope>NUCLEOTIDE SEQUENCE [LARGE SCALE GENOMIC DNA]</scope>
    <source>
        <tissue evidence="2">Leaves</tissue>
    </source>
</reference>
<sequence length="182" mass="19782">MQKAIGRSVIWRIDFRRLVRKIDWSTELFGSARTAIAAKVSQVGGSSGFRPFVSPMVPSLINFAAPDDVAMGDYNSTGDSSYEEESSCHSTEEDEAVPNTPTVGGPRLVLPSPLLIPDLDEGGLKDRWSPYLFSLRDGRGSLLARQHVDEKCSFALGQDESIDVGSIIAECCPTELSFQAVI</sequence>
<evidence type="ECO:0000313" key="2">
    <source>
        <dbReference type="EMBL" id="MED6159076.1"/>
    </source>
</evidence>
<name>A0ABU6UCU4_9FABA</name>
<gene>
    <name evidence="2" type="ORF">PIB30_038949</name>
</gene>
<evidence type="ECO:0000313" key="3">
    <source>
        <dbReference type="Proteomes" id="UP001341840"/>
    </source>
</evidence>
<accession>A0ABU6UCU4</accession>
<keyword evidence="3" id="KW-1185">Reference proteome</keyword>
<proteinExistence type="predicted"/>
<protein>
    <submittedName>
        <fullName evidence="2">Uncharacterized protein</fullName>
    </submittedName>
</protein>
<dbReference type="EMBL" id="JASCZI010121032">
    <property type="protein sequence ID" value="MED6159076.1"/>
    <property type="molecule type" value="Genomic_DNA"/>
</dbReference>
<feature type="region of interest" description="Disordered" evidence="1">
    <location>
        <begin position="74"/>
        <end position="103"/>
    </location>
</feature>